<dbReference type="AlphaFoldDB" id="A0A016TYM0"/>
<proteinExistence type="predicted"/>
<sequence>MTVLRIPMPRRDLGSIKLETSPHLFIFLCWLHHTLARSRQSNFFCLGKALPLWSTDFGQGYLRLCYIITVFRNVYYHRRSSHDDLISFG</sequence>
<keyword evidence="2" id="KW-1185">Reference proteome</keyword>
<dbReference type="EMBL" id="JARK01001406">
    <property type="protein sequence ID" value="EYC07428.1"/>
    <property type="molecule type" value="Genomic_DNA"/>
</dbReference>
<comment type="caution">
    <text evidence="1">The sequence shown here is derived from an EMBL/GenBank/DDBJ whole genome shotgun (WGS) entry which is preliminary data.</text>
</comment>
<evidence type="ECO:0000313" key="1">
    <source>
        <dbReference type="EMBL" id="EYC07428.1"/>
    </source>
</evidence>
<accession>A0A016TYM0</accession>
<dbReference type="Proteomes" id="UP000024635">
    <property type="component" value="Unassembled WGS sequence"/>
</dbReference>
<reference evidence="2" key="1">
    <citation type="journal article" date="2015" name="Nat. Genet.">
        <title>The genome and transcriptome of the zoonotic hookworm Ancylostoma ceylanicum identify infection-specific gene families.</title>
        <authorList>
            <person name="Schwarz E.M."/>
            <person name="Hu Y."/>
            <person name="Antoshechkin I."/>
            <person name="Miller M.M."/>
            <person name="Sternberg P.W."/>
            <person name="Aroian R.V."/>
        </authorList>
    </citation>
    <scope>NUCLEOTIDE SEQUENCE</scope>
    <source>
        <strain evidence="2">HY135</strain>
    </source>
</reference>
<organism evidence="1 2">
    <name type="scientific">Ancylostoma ceylanicum</name>
    <dbReference type="NCBI Taxonomy" id="53326"/>
    <lineage>
        <taxon>Eukaryota</taxon>
        <taxon>Metazoa</taxon>
        <taxon>Ecdysozoa</taxon>
        <taxon>Nematoda</taxon>
        <taxon>Chromadorea</taxon>
        <taxon>Rhabditida</taxon>
        <taxon>Rhabditina</taxon>
        <taxon>Rhabditomorpha</taxon>
        <taxon>Strongyloidea</taxon>
        <taxon>Ancylostomatidae</taxon>
        <taxon>Ancylostomatinae</taxon>
        <taxon>Ancylostoma</taxon>
    </lineage>
</organism>
<name>A0A016TYM0_9BILA</name>
<gene>
    <name evidence="1" type="primary">Acey_s0070.g427</name>
    <name evidence="1" type="ORF">Y032_0070g427</name>
</gene>
<protein>
    <submittedName>
        <fullName evidence="1">Uncharacterized protein</fullName>
    </submittedName>
</protein>
<evidence type="ECO:0000313" key="2">
    <source>
        <dbReference type="Proteomes" id="UP000024635"/>
    </source>
</evidence>